<name>X1DJ19_9ZZZZ</name>
<sequence>MCKFSFDAVIFDLDGVITQTAEIHSQAWKIMFDDFLLNIAKGKKESFKPFDLKEDYLNYVDGKPRYKGVESFLKSRGVTLPYGKHEDPPAKNTICGLGNRKNVLFKKLLKCTEVKVFVTTIDFIKELKSKGIKIGVASSSESCKKILVKTGLFKLFDAFIDGLVSKKLNLKGKPEPDIFLTACDKLGVDRKRCVIVEDAVSGVQAGKKGGFGLVLGIDRQKKEKYLKANGADLVVKDLGELNFYSIEQCFKEKQETERWSICYNDYSQEEESIRESLCTVGNGYFGTRGAIEESKANGINYPGTYIAGIYNRLKTKIEGRLIENEDMVNCPNWLLLTFKIGKGEWIDLNRVGIISFERKLNLKKGILFRKVIIKDDKNRETLIESSRIASMANPHIGAIKYTIT</sequence>
<proteinExistence type="inferred from homology"/>
<reference evidence="12" key="1">
    <citation type="journal article" date="2014" name="Front. Microbiol.">
        <title>High frequency of phylogenetically diverse reductive dehalogenase-homologous genes in deep subseafloor sedimentary metagenomes.</title>
        <authorList>
            <person name="Kawai M."/>
            <person name="Futagami T."/>
            <person name="Toyoda A."/>
            <person name="Takaki Y."/>
            <person name="Nishi S."/>
            <person name="Hori S."/>
            <person name="Arai W."/>
            <person name="Tsubouchi T."/>
            <person name="Morono Y."/>
            <person name="Uchiyama I."/>
            <person name="Ito T."/>
            <person name="Fujiyama A."/>
            <person name="Inagaki F."/>
            <person name="Takami H."/>
        </authorList>
    </citation>
    <scope>NUCLEOTIDE SEQUENCE</scope>
    <source>
        <strain evidence="12">Expedition CK06-06</strain>
    </source>
</reference>
<dbReference type="EC" id="5.4.2.6" evidence="9"/>
<comment type="caution">
    <text evidence="12">The sequence shown here is derived from an EMBL/GenBank/DDBJ whole genome shotgun (WGS) entry which is preliminary data.</text>
</comment>
<feature type="domain" description="Glycoside hydrolase family 65 N-terminal" evidence="11">
    <location>
        <begin position="263"/>
        <end position="404"/>
    </location>
</feature>
<dbReference type="NCBIfam" id="TIGR01509">
    <property type="entry name" value="HAD-SF-IA-v3"/>
    <property type="match status" value="1"/>
</dbReference>
<dbReference type="Pfam" id="PF00702">
    <property type="entry name" value="Hydrolase"/>
    <property type="match status" value="1"/>
</dbReference>
<organism evidence="12">
    <name type="scientific">marine sediment metagenome</name>
    <dbReference type="NCBI Taxonomy" id="412755"/>
    <lineage>
        <taxon>unclassified sequences</taxon>
        <taxon>metagenomes</taxon>
        <taxon>ecological metagenomes</taxon>
    </lineage>
</organism>
<dbReference type="PANTHER" id="PTHR46193:SF18">
    <property type="entry name" value="HEXITOL PHOSPHATASE B"/>
    <property type="match status" value="1"/>
</dbReference>
<keyword evidence="7" id="KW-0119">Carbohydrate metabolism</keyword>
<dbReference type="Pfam" id="PF03636">
    <property type="entry name" value="Glyco_hydro_65N"/>
    <property type="match status" value="1"/>
</dbReference>
<comment type="similarity">
    <text evidence="2">Belongs to the HAD-like hydrolase superfamily. CbbY/CbbZ/Gph/YieH family.</text>
</comment>
<dbReference type="NCBIfam" id="TIGR02009">
    <property type="entry name" value="PGMB-YQAB-SF"/>
    <property type="match status" value="1"/>
</dbReference>
<dbReference type="InterPro" id="IPR006439">
    <property type="entry name" value="HAD-SF_hydro_IA"/>
</dbReference>
<dbReference type="InterPro" id="IPR036412">
    <property type="entry name" value="HAD-like_sf"/>
</dbReference>
<keyword evidence="5" id="KW-0460">Magnesium</keyword>
<comment type="catalytic activity">
    <reaction evidence="8">
        <text>beta-D-glucose 1-phosphate = beta-D-glucose 6-phosphate</text>
        <dbReference type="Rhea" id="RHEA:20113"/>
        <dbReference type="ChEBI" id="CHEBI:57684"/>
        <dbReference type="ChEBI" id="CHEBI:58247"/>
        <dbReference type="EC" id="5.4.2.6"/>
    </reaction>
</comment>
<comment type="cofactor">
    <cofactor evidence="1">
        <name>Mg(2+)</name>
        <dbReference type="ChEBI" id="CHEBI:18420"/>
    </cofactor>
</comment>
<dbReference type="SUPFAM" id="SSF74650">
    <property type="entry name" value="Galactose mutarotase-like"/>
    <property type="match status" value="1"/>
</dbReference>
<dbReference type="InterPro" id="IPR051600">
    <property type="entry name" value="Beta-PGM-like"/>
</dbReference>
<dbReference type="GO" id="GO:0030246">
    <property type="term" value="F:carbohydrate binding"/>
    <property type="evidence" value="ECO:0007669"/>
    <property type="project" value="InterPro"/>
</dbReference>
<evidence type="ECO:0000256" key="10">
    <source>
        <dbReference type="ARBA" id="ARBA00044991"/>
    </source>
</evidence>
<dbReference type="EMBL" id="BARU01000394">
    <property type="protein sequence ID" value="GAH20197.1"/>
    <property type="molecule type" value="Genomic_DNA"/>
</dbReference>
<dbReference type="InterPro" id="IPR037018">
    <property type="entry name" value="GH65_N"/>
</dbReference>
<dbReference type="Gene3D" id="3.40.50.1000">
    <property type="entry name" value="HAD superfamily/HAD-like"/>
    <property type="match status" value="1"/>
</dbReference>
<dbReference type="InterPro" id="IPR005196">
    <property type="entry name" value="Glyco_hydro_65_N"/>
</dbReference>
<dbReference type="NCBIfam" id="TIGR01549">
    <property type="entry name" value="HAD-SF-IA-v1"/>
    <property type="match status" value="1"/>
</dbReference>
<dbReference type="SFLD" id="SFLDG01129">
    <property type="entry name" value="C1.5:_HAD__Beta-PGM__Phosphata"/>
    <property type="match status" value="1"/>
</dbReference>
<dbReference type="InterPro" id="IPR023214">
    <property type="entry name" value="HAD_sf"/>
</dbReference>
<evidence type="ECO:0000256" key="6">
    <source>
        <dbReference type="ARBA" id="ARBA00023235"/>
    </source>
</evidence>
<gene>
    <name evidence="12" type="ORF">S03H2_01367</name>
</gene>
<evidence type="ECO:0000256" key="7">
    <source>
        <dbReference type="ARBA" id="ARBA00023277"/>
    </source>
</evidence>
<dbReference type="InterPro" id="IPR011013">
    <property type="entry name" value="Gal_mutarotase_sf_dom"/>
</dbReference>
<evidence type="ECO:0000256" key="3">
    <source>
        <dbReference type="ARBA" id="ARBA00022553"/>
    </source>
</evidence>
<dbReference type="Gene3D" id="1.10.150.240">
    <property type="entry name" value="Putative phosphatase, domain 2"/>
    <property type="match status" value="1"/>
</dbReference>
<dbReference type="InterPro" id="IPR010976">
    <property type="entry name" value="B-phosphoglucomutase_hydrolase"/>
</dbReference>
<accession>X1DJ19</accession>
<keyword evidence="3" id="KW-0597">Phosphoprotein</keyword>
<evidence type="ECO:0000256" key="1">
    <source>
        <dbReference type="ARBA" id="ARBA00001946"/>
    </source>
</evidence>
<evidence type="ECO:0000256" key="8">
    <source>
        <dbReference type="ARBA" id="ARBA00044926"/>
    </source>
</evidence>
<evidence type="ECO:0000256" key="9">
    <source>
        <dbReference type="ARBA" id="ARBA00044968"/>
    </source>
</evidence>
<keyword evidence="6" id="KW-0413">Isomerase</keyword>
<dbReference type="Gene3D" id="2.70.98.40">
    <property type="entry name" value="Glycoside hydrolase, family 65, N-terminal domain"/>
    <property type="match status" value="1"/>
</dbReference>
<dbReference type="GO" id="GO:0005975">
    <property type="term" value="P:carbohydrate metabolic process"/>
    <property type="evidence" value="ECO:0007669"/>
    <property type="project" value="InterPro"/>
</dbReference>
<dbReference type="AlphaFoldDB" id="X1DJ19"/>
<dbReference type="SUPFAM" id="SSF56784">
    <property type="entry name" value="HAD-like"/>
    <property type="match status" value="1"/>
</dbReference>
<feature type="non-terminal residue" evidence="12">
    <location>
        <position position="404"/>
    </location>
</feature>
<protein>
    <recommendedName>
        <fullName evidence="10">Beta-phosphoglucomutase</fullName>
        <ecNumber evidence="9">5.4.2.6</ecNumber>
    </recommendedName>
</protein>
<dbReference type="GO" id="GO:0046872">
    <property type="term" value="F:metal ion binding"/>
    <property type="evidence" value="ECO:0007669"/>
    <property type="project" value="UniProtKB-KW"/>
</dbReference>
<evidence type="ECO:0000256" key="5">
    <source>
        <dbReference type="ARBA" id="ARBA00022842"/>
    </source>
</evidence>
<keyword evidence="4" id="KW-0479">Metal-binding</keyword>
<dbReference type="PANTHER" id="PTHR46193">
    <property type="entry name" value="6-PHOSPHOGLUCONATE PHOSPHATASE"/>
    <property type="match status" value="1"/>
</dbReference>
<dbReference type="PRINTS" id="PR00413">
    <property type="entry name" value="HADHALOGNASE"/>
</dbReference>
<dbReference type="GO" id="GO:0008801">
    <property type="term" value="F:beta-phosphoglucomutase activity"/>
    <property type="evidence" value="ECO:0007669"/>
    <property type="project" value="UniProtKB-EC"/>
</dbReference>
<dbReference type="SFLD" id="SFLDS00003">
    <property type="entry name" value="Haloacid_Dehalogenase"/>
    <property type="match status" value="1"/>
</dbReference>
<evidence type="ECO:0000256" key="4">
    <source>
        <dbReference type="ARBA" id="ARBA00022723"/>
    </source>
</evidence>
<evidence type="ECO:0000256" key="2">
    <source>
        <dbReference type="ARBA" id="ARBA00006171"/>
    </source>
</evidence>
<dbReference type="InterPro" id="IPR023198">
    <property type="entry name" value="PGP-like_dom2"/>
</dbReference>
<evidence type="ECO:0000313" key="12">
    <source>
        <dbReference type="EMBL" id="GAH20197.1"/>
    </source>
</evidence>
<evidence type="ECO:0000259" key="11">
    <source>
        <dbReference type="Pfam" id="PF03636"/>
    </source>
</evidence>